<keyword evidence="2" id="KW-0808">Transferase</keyword>
<reference evidence="6 7" key="1">
    <citation type="submission" date="2018-08" db="EMBL/GenBank/DDBJ databases">
        <title>Lysinibacillus sp. YLB-03 draft genome sequence.</title>
        <authorList>
            <person name="Yu L."/>
        </authorList>
    </citation>
    <scope>NUCLEOTIDE SEQUENCE [LARGE SCALE GENOMIC DNA]</scope>
    <source>
        <strain evidence="6 7">YLB-03</strain>
    </source>
</reference>
<dbReference type="Pfam" id="PF14689">
    <property type="entry name" value="SPOB_a"/>
    <property type="match status" value="1"/>
</dbReference>
<dbReference type="GO" id="GO:0000155">
    <property type="term" value="F:phosphorelay sensor kinase activity"/>
    <property type="evidence" value="ECO:0007669"/>
    <property type="project" value="InterPro"/>
</dbReference>
<keyword evidence="7" id="KW-1185">Reference proteome</keyword>
<dbReference type="SUPFAM" id="SSF55874">
    <property type="entry name" value="ATPase domain of HSP90 chaperone/DNA topoisomerase II/histidine kinase"/>
    <property type="match status" value="1"/>
</dbReference>
<dbReference type="SUPFAM" id="SSF55890">
    <property type="entry name" value="Sporulation response regulatory protein Spo0B"/>
    <property type="match status" value="1"/>
</dbReference>
<dbReference type="InterPro" id="IPR036890">
    <property type="entry name" value="HATPase_C_sf"/>
</dbReference>
<evidence type="ECO:0000256" key="4">
    <source>
        <dbReference type="SAM" id="Phobius"/>
    </source>
</evidence>
<keyword evidence="1" id="KW-0597">Phosphoprotein</keyword>
<feature type="domain" description="Histidine kinase/HSP90-like ATPase" evidence="5">
    <location>
        <begin position="324"/>
        <end position="435"/>
    </location>
</feature>
<feature type="transmembrane region" description="Helical" evidence="4">
    <location>
        <begin position="192"/>
        <end position="212"/>
    </location>
</feature>
<gene>
    <name evidence="6" type="ORF">D1B33_12235</name>
</gene>
<keyword evidence="3" id="KW-0418">Kinase</keyword>
<evidence type="ECO:0000259" key="5">
    <source>
        <dbReference type="SMART" id="SM00387"/>
    </source>
</evidence>
<dbReference type="PANTHER" id="PTHR40448">
    <property type="entry name" value="TWO-COMPONENT SENSOR HISTIDINE KINASE"/>
    <property type="match status" value="1"/>
</dbReference>
<dbReference type="PANTHER" id="PTHR40448:SF1">
    <property type="entry name" value="TWO-COMPONENT SENSOR HISTIDINE KINASE"/>
    <property type="match status" value="1"/>
</dbReference>
<dbReference type="GO" id="GO:0042802">
    <property type="term" value="F:identical protein binding"/>
    <property type="evidence" value="ECO:0007669"/>
    <property type="project" value="TreeGrafter"/>
</dbReference>
<dbReference type="Gene3D" id="3.30.565.10">
    <property type="entry name" value="Histidine kinase-like ATPase, C-terminal domain"/>
    <property type="match status" value="1"/>
</dbReference>
<keyword evidence="4" id="KW-0472">Membrane</keyword>
<dbReference type="InterPro" id="IPR029151">
    <property type="entry name" value="Sensor-like_sf"/>
</dbReference>
<name>A0A396S6E7_9BACL</name>
<proteinExistence type="predicted"/>
<evidence type="ECO:0000256" key="3">
    <source>
        <dbReference type="ARBA" id="ARBA00022777"/>
    </source>
</evidence>
<dbReference type="Gene3D" id="1.10.287.130">
    <property type="match status" value="1"/>
</dbReference>
<dbReference type="SUPFAM" id="SSF103190">
    <property type="entry name" value="Sensory domain-like"/>
    <property type="match status" value="1"/>
</dbReference>
<dbReference type="OrthoDB" id="3173688at2"/>
<sequence length="435" mass="49564">MKSYRVKMILILSICLLIFFTVLSFYVTNQNMNTAVEESIANQSLESAKRIAETLDVDTYKKFLMNPEKNEYYWAINDELNHFRVDLGALFVYTIKIDNPTVSQTMIAGLPRDKQDFFEIGKPTTIPPEQVVIGYRGMPFTTGVIDDPRYGTYLTVGTPIFDQEDQIIGYLAIDISTSKINAVKEKVQENNLLIFLMNALFTLIIIISFHLLQRWYQKEVAKELASTEDTYQGEIRTLISSVSSLRHDYLNHIQVIQGLLAIGNIDKAKEYIDSLSNEVLLIESINPEIEHPGLAILLKSKKVAAQNQQIQMKTDVANDSFHHITSTDLIKILSNLIDNAMEATMELPESQRNVSILCDKMEDCYLFEVKNTGYKIVDDKEIFKQGFTTKPEHESKVRGQGLFIVKEVVNKYYGDIEIHSKEDGFTIATVKIPTK</sequence>
<protein>
    <submittedName>
        <fullName evidence="6">GHKL domain-containing protein</fullName>
    </submittedName>
</protein>
<keyword evidence="4" id="KW-1133">Transmembrane helix</keyword>
<accession>A0A396S6E7</accession>
<dbReference type="InterPro" id="IPR039506">
    <property type="entry name" value="SPOB_a"/>
</dbReference>
<dbReference type="Pfam" id="PF14501">
    <property type="entry name" value="HATPase_c_5"/>
    <property type="match status" value="1"/>
</dbReference>
<evidence type="ECO:0000256" key="1">
    <source>
        <dbReference type="ARBA" id="ARBA00022553"/>
    </source>
</evidence>
<dbReference type="EMBL" id="QWEI01000006">
    <property type="protein sequence ID" value="RHW35862.1"/>
    <property type="molecule type" value="Genomic_DNA"/>
</dbReference>
<dbReference type="AlphaFoldDB" id="A0A396S6E7"/>
<comment type="caution">
    <text evidence="6">The sequence shown here is derived from an EMBL/GenBank/DDBJ whole genome shotgun (WGS) entry which is preliminary data.</text>
</comment>
<dbReference type="InterPro" id="IPR032834">
    <property type="entry name" value="NatK-like_C"/>
</dbReference>
<organism evidence="6 7">
    <name type="scientific">Ureibacillus yapensis</name>
    <dbReference type="NCBI Taxonomy" id="2304605"/>
    <lineage>
        <taxon>Bacteria</taxon>
        <taxon>Bacillati</taxon>
        <taxon>Bacillota</taxon>
        <taxon>Bacilli</taxon>
        <taxon>Bacillales</taxon>
        <taxon>Caryophanaceae</taxon>
        <taxon>Ureibacillus</taxon>
    </lineage>
</organism>
<evidence type="ECO:0000256" key="2">
    <source>
        <dbReference type="ARBA" id="ARBA00022679"/>
    </source>
</evidence>
<evidence type="ECO:0000313" key="7">
    <source>
        <dbReference type="Proteomes" id="UP000265692"/>
    </source>
</evidence>
<dbReference type="InterPro" id="IPR003594">
    <property type="entry name" value="HATPase_dom"/>
</dbReference>
<dbReference type="SMART" id="SM00387">
    <property type="entry name" value="HATPase_c"/>
    <property type="match status" value="1"/>
</dbReference>
<dbReference type="InterPro" id="IPR016120">
    <property type="entry name" value="Sig_transdc_His_kin_SpoOB"/>
</dbReference>
<keyword evidence="4" id="KW-0812">Transmembrane</keyword>
<evidence type="ECO:0000313" key="6">
    <source>
        <dbReference type="EMBL" id="RHW35862.1"/>
    </source>
</evidence>
<dbReference type="RefSeq" id="WP_118876681.1">
    <property type="nucleotide sequence ID" value="NZ_QWEI01000006.1"/>
</dbReference>
<dbReference type="Proteomes" id="UP000265692">
    <property type="component" value="Unassembled WGS sequence"/>
</dbReference>